<protein>
    <submittedName>
        <fullName evidence="6">LysR family transcriptional regulator</fullName>
    </submittedName>
</protein>
<dbReference type="Gene3D" id="1.10.10.10">
    <property type="entry name" value="Winged helix-like DNA-binding domain superfamily/Winged helix DNA-binding domain"/>
    <property type="match status" value="1"/>
</dbReference>
<dbReference type="RefSeq" id="WP_267845966.1">
    <property type="nucleotide sequence ID" value="NZ_JAPMXC010000001.1"/>
</dbReference>
<dbReference type="InterPro" id="IPR058163">
    <property type="entry name" value="LysR-type_TF_proteobact-type"/>
</dbReference>
<dbReference type="Gene3D" id="3.40.190.290">
    <property type="match status" value="1"/>
</dbReference>
<evidence type="ECO:0000256" key="1">
    <source>
        <dbReference type="ARBA" id="ARBA00009437"/>
    </source>
</evidence>
<reference evidence="6" key="1">
    <citation type="submission" date="2022-11" db="EMBL/GenBank/DDBJ databases">
        <title>Robbsia betulipollinis sp. nov., isolated from pollen of birch (Betula pendula).</title>
        <authorList>
            <person name="Shi H."/>
            <person name="Ambika Manirajan B."/>
            <person name="Ratering S."/>
            <person name="Geissler-Plaum R."/>
            <person name="Schnell S."/>
        </authorList>
    </citation>
    <scope>NUCLEOTIDE SEQUENCE</scope>
    <source>
        <strain evidence="6">Bb-Pol-6</strain>
    </source>
</reference>
<comment type="caution">
    <text evidence="6">The sequence shown here is derived from an EMBL/GenBank/DDBJ whole genome shotgun (WGS) entry which is preliminary data.</text>
</comment>
<evidence type="ECO:0000313" key="6">
    <source>
        <dbReference type="EMBL" id="MCY0386515.1"/>
    </source>
</evidence>
<dbReference type="InterPro" id="IPR036390">
    <property type="entry name" value="WH_DNA-bd_sf"/>
</dbReference>
<keyword evidence="4" id="KW-0804">Transcription</keyword>
<evidence type="ECO:0000256" key="3">
    <source>
        <dbReference type="ARBA" id="ARBA00023125"/>
    </source>
</evidence>
<evidence type="ECO:0000313" key="7">
    <source>
        <dbReference type="Proteomes" id="UP001082899"/>
    </source>
</evidence>
<organism evidence="6 7">
    <name type="scientific">Robbsia betulipollinis</name>
    <dbReference type="NCBI Taxonomy" id="2981849"/>
    <lineage>
        <taxon>Bacteria</taxon>
        <taxon>Pseudomonadati</taxon>
        <taxon>Pseudomonadota</taxon>
        <taxon>Betaproteobacteria</taxon>
        <taxon>Burkholderiales</taxon>
        <taxon>Burkholderiaceae</taxon>
        <taxon>Robbsia</taxon>
    </lineage>
</organism>
<evidence type="ECO:0000256" key="2">
    <source>
        <dbReference type="ARBA" id="ARBA00023015"/>
    </source>
</evidence>
<name>A0ABT3ZJ36_9BURK</name>
<gene>
    <name evidence="6" type="ORF">OVY01_04535</name>
</gene>
<feature type="domain" description="HTH lysR-type" evidence="5">
    <location>
        <begin position="3"/>
        <end position="60"/>
    </location>
</feature>
<keyword evidence="7" id="KW-1185">Reference proteome</keyword>
<dbReference type="PANTHER" id="PTHR30537:SF5">
    <property type="entry name" value="HTH-TYPE TRANSCRIPTIONAL ACTIVATOR TTDR-RELATED"/>
    <property type="match status" value="1"/>
</dbReference>
<dbReference type="Pfam" id="PF00126">
    <property type="entry name" value="HTH_1"/>
    <property type="match status" value="1"/>
</dbReference>
<keyword evidence="3" id="KW-0238">DNA-binding</keyword>
<dbReference type="Pfam" id="PF03466">
    <property type="entry name" value="LysR_substrate"/>
    <property type="match status" value="1"/>
</dbReference>
<comment type="similarity">
    <text evidence="1">Belongs to the LysR transcriptional regulatory family.</text>
</comment>
<dbReference type="InterPro" id="IPR005119">
    <property type="entry name" value="LysR_subst-bd"/>
</dbReference>
<evidence type="ECO:0000256" key="4">
    <source>
        <dbReference type="ARBA" id="ARBA00023163"/>
    </source>
</evidence>
<keyword evidence="2" id="KW-0805">Transcription regulation</keyword>
<dbReference type="EMBL" id="JAPMXC010000001">
    <property type="protein sequence ID" value="MCY0386515.1"/>
    <property type="molecule type" value="Genomic_DNA"/>
</dbReference>
<proteinExistence type="inferred from homology"/>
<dbReference type="PROSITE" id="PS50931">
    <property type="entry name" value="HTH_LYSR"/>
    <property type="match status" value="1"/>
</dbReference>
<dbReference type="InterPro" id="IPR000847">
    <property type="entry name" value="LysR_HTH_N"/>
</dbReference>
<dbReference type="PANTHER" id="PTHR30537">
    <property type="entry name" value="HTH-TYPE TRANSCRIPTIONAL REGULATOR"/>
    <property type="match status" value="1"/>
</dbReference>
<dbReference type="SUPFAM" id="SSF53850">
    <property type="entry name" value="Periplasmic binding protein-like II"/>
    <property type="match status" value="1"/>
</dbReference>
<evidence type="ECO:0000259" key="5">
    <source>
        <dbReference type="PROSITE" id="PS50931"/>
    </source>
</evidence>
<dbReference type="InterPro" id="IPR036388">
    <property type="entry name" value="WH-like_DNA-bd_sf"/>
</dbReference>
<dbReference type="Proteomes" id="UP001082899">
    <property type="component" value="Unassembled WGS sequence"/>
</dbReference>
<accession>A0ABT3ZJ36</accession>
<sequence length="304" mass="33512">MLDRLTSMSVFLKATDAGSFAAASEALGVSPQMIARHVAQLEDRLGARLLNRTTRRQSLTELGAAYYQRCKLILADVETADSLAAEIHAVPRGRLRVTAPLTFGAQRLMPMITRYLRDHMQVEIDLVLTDRCTDLIDEGYEAAFRIGPLLESRFAARTLSPYRLVACASPDYLAQRGVPAVPADLAKHECLTYVYPGRTTDAEWRFTREAQAQTVRVRSRLHVNDAKALLAAALDDFGVVLGPEDILSPWLAAGKLVQVLPGYDAPSRPMHLLFSPDRRPTPKLRSFIDAAVTEFSSRGAAHPS</sequence>
<dbReference type="SUPFAM" id="SSF46785">
    <property type="entry name" value="Winged helix' DNA-binding domain"/>
    <property type="match status" value="1"/>
</dbReference>